<keyword evidence="10" id="KW-1185">Reference proteome</keyword>
<dbReference type="SMART" id="SM00014">
    <property type="entry name" value="acidPPc"/>
    <property type="match status" value="1"/>
</dbReference>
<dbReference type="Gene3D" id="1.20.144.10">
    <property type="entry name" value="Phosphatidic acid phosphatase type 2/haloperoxidase"/>
    <property type="match status" value="1"/>
</dbReference>
<name>A0ABU0LG79_XANAG</name>
<evidence type="ECO:0000256" key="5">
    <source>
        <dbReference type="ARBA" id="ARBA00022989"/>
    </source>
</evidence>
<organism evidence="9 10">
    <name type="scientific">Xanthobacter agilis</name>
    <dbReference type="NCBI Taxonomy" id="47492"/>
    <lineage>
        <taxon>Bacteria</taxon>
        <taxon>Pseudomonadati</taxon>
        <taxon>Pseudomonadota</taxon>
        <taxon>Alphaproteobacteria</taxon>
        <taxon>Hyphomicrobiales</taxon>
        <taxon>Xanthobacteraceae</taxon>
        <taxon>Xanthobacter</taxon>
    </lineage>
</organism>
<protein>
    <submittedName>
        <fullName evidence="9">Undecaprenyl-diphosphatase</fullName>
        <ecNumber evidence="9">3.6.1.27</ecNumber>
    </submittedName>
</protein>
<dbReference type="InterPro" id="IPR036938">
    <property type="entry name" value="PAP2/HPO_sf"/>
</dbReference>
<gene>
    <name evidence="9" type="ORF">QOZ94_002937</name>
</gene>
<evidence type="ECO:0000313" key="10">
    <source>
        <dbReference type="Proteomes" id="UP001241747"/>
    </source>
</evidence>
<comment type="caution">
    <text evidence="9">The sequence shown here is derived from an EMBL/GenBank/DDBJ whole genome shotgun (WGS) entry which is preliminary data.</text>
</comment>
<dbReference type="Proteomes" id="UP001241747">
    <property type="component" value="Unassembled WGS sequence"/>
</dbReference>
<dbReference type="InterPro" id="IPR000326">
    <property type="entry name" value="PAP2/HPO"/>
</dbReference>
<dbReference type="RefSeq" id="WP_237343785.1">
    <property type="nucleotide sequence ID" value="NZ_JABWGX010000001.1"/>
</dbReference>
<feature type="transmembrane region" description="Helical" evidence="7">
    <location>
        <begin position="219"/>
        <end position="235"/>
    </location>
</feature>
<dbReference type="SUPFAM" id="SSF48317">
    <property type="entry name" value="Acid phosphatase/Vanadium-dependent haloperoxidase"/>
    <property type="match status" value="1"/>
</dbReference>
<feature type="transmembrane region" description="Helical" evidence="7">
    <location>
        <begin position="97"/>
        <end position="117"/>
    </location>
</feature>
<evidence type="ECO:0000313" key="9">
    <source>
        <dbReference type="EMBL" id="MDQ0506133.1"/>
    </source>
</evidence>
<evidence type="ECO:0000256" key="6">
    <source>
        <dbReference type="ARBA" id="ARBA00023136"/>
    </source>
</evidence>
<comment type="subcellular location">
    <subcellularLocation>
        <location evidence="1">Cell membrane</location>
        <topology evidence="1">Multi-pass membrane protein</topology>
    </subcellularLocation>
</comment>
<evidence type="ECO:0000256" key="7">
    <source>
        <dbReference type="SAM" id="Phobius"/>
    </source>
</evidence>
<proteinExistence type="predicted"/>
<keyword evidence="2" id="KW-1003">Cell membrane</keyword>
<evidence type="ECO:0000256" key="3">
    <source>
        <dbReference type="ARBA" id="ARBA00022692"/>
    </source>
</evidence>
<keyword evidence="3 7" id="KW-0812">Transmembrane</keyword>
<dbReference type="PANTHER" id="PTHR14969:SF62">
    <property type="entry name" value="DECAPRENYLPHOSPHORYL-5-PHOSPHORIBOSE PHOSPHATASE RV3807C-RELATED"/>
    <property type="match status" value="1"/>
</dbReference>
<evidence type="ECO:0000256" key="4">
    <source>
        <dbReference type="ARBA" id="ARBA00022801"/>
    </source>
</evidence>
<accession>A0ABU0LG79</accession>
<reference evidence="9 10" key="1">
    <citation type="submission" date="2023-07" db="EMBL/GenBank/DDBJ databases">
        <title>Genomic Encyclopedia of Type Strains, Phase IV (KMG-IV): sequencing the most valuable type-strain genomes for metagenomic binning, comparative biology and taxonomic classification.</title>
        <authorList>
            <person name="Goeker M."/>
        </authorList>
    </citation>
    <scope>NUCLEOTIDE SEQUENCE [LARGE SCALE GENOMIC DNA]</scope>
    <source>
        <strain evidence="9 10">DSM 3770</strain>
    </source>
</reference>
<dbReference type="PANTHER" id="PTHR14969">
    <property type="entry name" value="SPHINGOSINE-1-PHOSPHATE PHOSPHOHYDROLASE"/>
    <property type="match status" value="1"/>
</dbReference>
<keyword evidence="4 9" id="KW-0378">Hydrolase</keyword>
<dbReference type="Pfam" id="PF01569">
    <property type="entry name" value="PAP2"/>
    <property type="match status" value="1"/>
</dbReference>
<evidence type="ECO:0000256" key="1">
    <source>
        <dbReference type="ARBA" id="ARBA00004651"/>
    </source>
</evidence>
<dbReference type="GO" id="GO:0050380">
    <property type="term" value="F:undecaprenyl-diphosphatase activity"/>
    <property type="evidence" value="ECO:0007669"/>
    <property type="project" value="UniProtKB-EC"/>
</dbReference>
<feature type="transmembrane region" description="Helical" evidence="7">
    <location>
        <begin position="46"/>
        <end position="72"/>
    </location>
</feature>
<feature type="transmembrane region" description="Helical" evidence="7">
    <location>
        <begin position="190"/>
        <end position="212"/>
    </location>
</feature>
<dbReference type="EMBL" id="JAUSVY010000006">
    <property type="protein sequence ID" value="MDQ0506133.1"/>
    <property type="molecule type" value="Genomic_DNA"/>
</dbReference>
<dbReference type="EC" id="3.6.1.27" evidence="9"/>
<feature type="transmembrane region" description="Helical" evidence="7">
    <location>
        <begin position="137"/>
        <end position="157"/>
    </location>
</feature>
<evidence type="ECO:0000256" key="2">
    <source>
        <dbReference type="ARBA" id="ARBA00022475"/>
    </source>
</evidence>
<feature type="transmembrane region" description="Helical" evidence="7">
    <location>
        <begin position="241"/>
        <end position="261"/>
    </location>
</feature>
<keyword evidence="6 7" id="KW-0472">Membrane</keyword>
<feature type="domain" description="Phosphatidic acid phosphatase type 2/haloperoxidase" evidence="8">
    <location>
        <begin position="140"/>
        <end position="256"/>
    </location>
</feature>
<evidence type="ECO:0000259" key="8">
    <source>
        <dbReference type="SMART" id="SM00014"/>
    </source>
</evidence>
<keyword evidence="5 7" id="KW-1133">Transmembrane helix</keyword>
<sequence>MTGAGALRASNRARRLAEGGRDAITDAIDGLRDLWRRPVRRPRPQVVSAGWPEILAFGALACGLVAAAMLLVDPLTPGLRAHLSAGMVVLAERLTDLGLGGVVLWPLGLALVTVLVLRRHLAAAGDAMGRRVATALLARIGFLFVSIAGAGLLVTVVKRLIGRARPHVALRLPGAEAQLTFDWLSWKASYASFPSGHATTVFATAVAFAMLFPRARRPLIALAVVVATTRVLLGAHYPSDVIAGAGVATAFVLWMAKVFAARRLVFRVDARGAIAPMAGPSARRLGRLLPWSGRFPVSLEEARS</sequence>